<dbReference type="Pfam" id="PF00106">
    <property type="entry name" value="adh_short"/>
    <property type="match status" value="2"/>
</dbReference>
<keyword evidence="1" id="KW-0560">Oxidoreductase</keyword>
<gene>
    <name evidence="2" type="ORF">F3B53_00950</name>
    <name evidence="3" type="ORF">PO382_25415</name>
</gene>
<evidence type="ECO:0000313" key="3">
    <source>
        <dbReference type="EMBL" id="MDC2745536.1"/>
    </source>
</evidence>
<organism evidence="2 4">
    <name type="scientific">Bacteroides ovatus</name>
    <dbReference type="NCBI Taxonomy" id="28116"/>
    <lineage>
        <taxon>Bacteria</taxon>
        <taxon>Pseudomonadati</taxon>
        <taxon>Bacteroidota</taxon>
        <taxon>Bacteroidia</taxon>
        <taxon>Bacteroidales</taxon>
        <taxon>Bacteroidaceae</taxon>
        <taxon>Bacteroides</taxon>
    </lineage>
</organism>
<dbReference type="EMBL" id="VWFC01000001">
    <property type="protein sequence ID" value="KAB1331362.1"/>
    <property type="molecule type" value="Genomic_DNA"/>
</dbReference>
<evidence type="ECO:0000256" key="1">
    <source>
        <dbReference type="ARBA" id="ARBA00023002"/>
    </source>
</evidence>
<accession>A0A139KPU2</accession>
<dbReference type="Proteomes" id="UP001219389">
    <property type="component" value="Unassembled WGS sequence"/>
</dbReference>
<dbReference type="Gene3D" id="3.40.50.720">
    <property type="entry name" value="NAD(P)-binding Rossmann-like Domain"/>
    <property type="match status" value="1"/>
</dbReference>
<proteinExistence type="predicted"/>
<dbReference type="CDD" id="cd05327">
    <property type="entry name" value="retinol-DH_like_SDR_c_like"/>
    <property type="match status" value="1"/>
</dbReference>
<comment type="caution">
    <text evidence="2">The sequence shown here is derived from an EMBL/GenBank/DDBJ whole genome shotgun (WGS) entry which is preliminary data.</text>
</comment>
<dbReference type="InterPro" id="IPR036291">
    <property type="entry name" value="NAD(P)-bd_dom_sf"/>
</dbReference>
<reference evidence="2 4" key="1">
    <citation type="journal article" date="2019" name="Nat. Med.">
        <title>A library of human gut bacterial isolates paired with longitudinal multiomics data enables mechanistic microbiome research.</title>
        <authorList>
            <person name="Poyet M."/>
            <person name="Groussin M."/>
            <person name="Gibbons S.M."/>
            <person name="Avila-Pacheco J."/>
            <person name="Jiang X."/>
            <person name="Kearney S.M."/>
            <person name="Perrotta A.R."/>
            <person name="Berdy B."/>
            <person name="Zhao S."/>
            <person name="Lieberman T.D."/>
            <person name="Swanson P.K."/>
            <person name="Smith M."/>
            <person name="Roesemann S."/>
            <person name="Alexander J.E."/>
            <person name="Rich S.A."/>
            <person name="Livny J."/>
            <person name="Vlamakis H."/>
            <person name="Clish C."/>
            <person name="Bullock K."/>
            <person name="Deik A."/>
            <person name="Scott J."/>
            <person name="Pierce K.A."/>
            <person name="Xavier R.J."/>
            <person name="Alm E.J."/>
        </authorList>
    </citation>
    <scope>NUCLEOTIDE SEQUENCE [LARGE SCALE GENOMIC DNA]</scope>
    <source>
        <strain evidence="2 4">BIOML-A2</strain>
    </source>
</reference>
<name>A0A139KPU2_BACOV</name>
<dbReference type="EMBL" id="JAQNZF010000061">
    <property type="protein sequence ID" value="MDC2745536.1"/>
    <property type="molecule type" value="Genomic_DNA"/>
</dbReference>
<dbReference type="AlphaFoldDB" id="A0A139KPU2"/>
<sequence>MSEMKWAIITGADGGMGTEITRAVAKAGYRIIMACYHPKKAEVVRERLSKETGNPDLEVMAIDLSSMQSVVAFASQILERNLPISLLMNNAGTMETGFHTTSEGFERTVSVNYMGPYLLTRKLIPLMVRGARIVNMVSCTYAIGKLDFPDFFHRGKTGTFWRIPVYSNTKLALLLFTFELSEQLREKGISVNAADPGIVSTDIITMHKWFDPLTDIFFRPFIRKPKKGASTAIGLLLDEKEAGVTGQLYVNNHRKNLSDKYTNHVQKEQLWEVTERALASWLK</sequence>
<dbReference type="PRINTS" id="PR00081">
    <property type="entry name" value="GDHRDH"/>
</dbReference>
<reference evidence="3" key="2">
    <citation type="submission" date="2022-10" db="EMBL/GenBank/DDBJ databases">
        <title>Human gut microbiome strain richness.</title>
        <authorList>
            <person name="Chen-Liaw A."/>
        </authorList>
    </citation>
    <scope>NUCLEOTIDE SEQUENCE</scope>
    <source>
        <strain evidence="3">BSD2780120875st1_E1_BSD2780120875_150330</strain>
    </source>
</reference>
<dbReference type="STRING" id="28116.Bovatus_02111"/>
<protein>
    <submittedName>
        <fullName evidence="2">SDR family oxidoreductase</fullName>
    </submittedName>
</protein>
<dbReference type="PANTHER" id="PTHR43157:SF31">
    <property type="entry name" value="PHOSPHATIDYLINOSITOL-GLYCAN BIOSYNTHESIS CLASS F PROTEIN"/>
    <property type="match status" value="1"/>
</dbReference>
<dbReference type="GO" id="GO:0016491">
    <property type="term" value="F:oxidoreductase activity"/>
    <property type="evidence" value="ECO:0007669"/>
    <property type="project" value="UniProtKB-KW"/>
</dbReference>
<dbReference type="SUPFAM" id="SSF51735">
    <property type="entry name" value="NAD(P)-binding Rossmann-fold domains"/>
    <property type="match status" value="1"/>
</dbReference>
<evidence type="ECO:0000313" key="4">
    <source>
        <dbReference type="Proteomes" id="UP000375690"/>
    </source>
</evidence>
<dbReference type="Proteomes" id="UP000375690">
    <property type="component" value="Unassembled WGS sequence"/>
</dbReference>
<dbReference type="InterPro" id="IPR002347">
    <property type="entry name" value="SDR_fam"/>
</dbReference>
<dbReference type="PANTHER" id="PTHR43157">
    <property type="entry name" value="PHOSPHATIDYLINOSITOL-GLYCAN BIOSYNTHESIS CLASS F PROTEIN-RELATED"/>
    <property type="match status" value="1"/>
</dbReference>
<evidence type="ECO:0000313" key="2">
    <source>
        <dbReference type="EMBL" id="KAB1331362.1"/>
    </source>
</evidence>
<dbReference type="RefSeq" id="WP_061448602.1">
    <property type="nucleotide sequence ID" value="NZ_CAXTIO010000011.1"/>
</dbReference>